<dbReference type="InterPro" id="IPR019554">
    <property type="entry name" value="Soluble_ligand-bd"/>
</dbReference>
<dbReference type="EMBL" id="BAAASL010000006">
    <property type="protein sequence ID" value="GAA2712917.1"/>
    <property type="molecule type" value="Genomic_DNA"/>
</dbReference>
<dbReference type="InterPro" id="IPR051675">
    <property type="entry name" value="Endo/Exo/Phosphatase_dom_1"/>
</dbReference>
<dbReference type="PANTHER" id="PTHR21180">
    <property type="entry name" value="ENDONUCLEASE/EXONUCLEASE/PHOSPHATASE FAMILY DOMAIN-CONTAINING PROTEIN 1"/>
    <property type="match status" value="1"/>
</dbReference>
<reference evidence="3 4" key="1">
    <citation type="journal article" date="2019" name="Int. J. Syst. Evol. Microbiol.">
        <title>The Global Catalogue of Microorganisms (GCM) 10K type strain sequencing project: providing services to taxonomists for standard genome sequencing and annotation.</title>
        <authorList>
            <consortium name="The Broad Institute Genomics Platform"/>
            <consortium name="The Broad Institute Genome Sequencing Center for Infectious Disease"/>
            <person name="Wu L."/>
            <person name="Ma J."/>
        </authorList>
    </citation>
    <scope>NUCLEOTIDE SEQUENCE [LARGE SCALE GENOMIC DNA]</scope>
    <source>
        <strain evidence="3 4">JCM 4542</strain>
    </source>
</reference>
<sequence length="262" mass="26826">MDRGLGSLRDRVAAAPANAPARPRRDWRGAVRDRLPVWLQVRCGIEPRTLAALAVVLLAAVGLAVHHFWSGRPHEVHAPQREGAPAAVAPPDRPAPPRPVAGRSAGPPSPPVRGGDGARDVVVDVAGKVRQPGVRRLPAGSRVEDALEAAGGVRPGTDTSGLNRARVLVDGELILVGAGPGAVPPPGGPAAGTAPGAAAGPVSLNSATAEQLEALPGVGPVLARHIVDYRDQHGGFRSVADLQHVTGIGARRFADLKPLVQP</sequence>
<feature type="region of interest" description="Disordered" evidence="1">
    <location>
        <begin position="76"/>
        <end position="118"/>
    </location>
</feature>
<evidence type="ECO:0000256" key="1">
    <source>
        <dbReference type="SAM" id="MobiDB-lite"/>
    </source>
</evidence>
<protein>
    <recommendedName>
        <fullName evidence="2">Soluble ligand binding domain-containing protein</fullName>
    </recommendedName>
</protein>
<dbReference type="SUPFAM" id="SSF47781">
    <property type="entry name" value="RuvA domain 2-like"/>
    <property type="match status" value="1"/>
</dbReference>
<dbReference type="Pfam" id="PF12836">
    <property type="entry name" value="HHH_3"/>
    <property type="match status" value="1"/>
</dbReference>
<dbReference type="Pfam" id="PF10531">
    <property type="entry name" value="SLBB"/>
    <property type="match status" value="1"/>
</dbReference>
<evidence type="ECO:0000313" key="3">
    <source>
        <dbReference type="EMBL" id="GAA2712917.1"/>
    </source>
</evidence>
<organism evidence="3 4">
    <name type="scientific">Streptomyces luteosporeus</name>
    <dbReference type="NCBI Taxonomy" id="173856"/>
    <lineage>
        <taxon>Bacteria</taxon>
        <taxon>Bacillati</taxon>
        <taxon>Actinomycetota</taxon>
        <taxon>Actinomycetes</taxon>
        <taxon>Kitasatosporales</taxon>
        <taxon>Streptomycetaceae</taxon>
        <taxon>Streptomyces</taxon>
    </lineage>
</organism>
<evidence type="ECO:0000313" key="4">
    <source>
        <dbReference type="Proteomes" id="UP001500886"/>
    </source>
</evidence>
<dbReference type="Proteomes" id="UP001500886">
    <property type="component" value="Unassembled WGS sequence"/>
</dbReference>
<gene>
    <name evidence="3" type="ORF">GCM10010315_17470</name>
</gene>
<evidence type="ECO:0000259" key="2">
    <source>
        <dbReference type="Pfam" id="PF10531"/>
    </source>
</evidence>
<dbReference type="Gene3D" id="3.10.560.10">
    <property type="entry name" value="Outer membrane lipoprotein wza domain like"/>
    <property type="match status" value="1"/>
</dbReference>
<comment type="caution">
    <text evidence="3">The sequence shown here is derived from an EMBL/GenBank/DDBJ whole genome shotgun (WGS) entry which is preliminary data.</text>
</comment>
<name>A0ABN3TM97_9ACTN</name>
<accession>A0ABN3TM97</accession>
<feature type="region of interest" description="Disordered" evidence="1">
    <location>
        <begin position="1"/>
        <end position="25"/>
    </location>
</feature>
<proteinExistence type="predicted"/>
<feature type="domain" description="Soluble ligand binding" evidence="2">
    <location>
        <begin position="122"/>
        <end position="174"/>
    </location>
</feature>
<dbReference type="Gene3D" id="1.10.150.320">
    <property type="entry name" value="Photosystem II 12 kDa extrinsic protein"/>
    <property type="match status" value="1"/>
</dbReference>
<dbReference type="InterPro" id="IPR010994">
    <property type="entry name" value="RuvA_2-like"/>
</dbReference>
<keyword evidence="4" id="KW-1185">Reference proteome</keyword>
<dbReference type="PANTHER" id="PTHR21180:SF32">
    <property type="entry name" value="ENDONUCLEASE_EXONUCLEASE_PHOSPHATASE FAMILY DOMAIN-CONTAINING PROTEIN 1"/>
    <property type="match status" value="1"/>
</dbReference>
<feature type="compositionally biased region" description="Basic and acidic residues" evidence="1">
    <location>
        <begin position="1"/>
        <end position="12"/>
    </location>
</feature>